<keyword evidence="3 5" id="KW-1133">Transmembrane helix</keyword>
<reference evidence="7" key="2">
    <citation type="journal article" date="2016" name="Sci. Rep.">
        <title>Dictyocaulus viviparus genome, variome and transcriptome elucidate lungworm biology and support future intervention.</title>
        <authorList>
            <person name="McNulty S.N."/>
            <person name="Strube C."/>
            <person name="Rosa B.A."/>
            <person name="Martin J.C."/>
            <person name="Tyagi R."/>
            <person name="Choi Y.J."/>
            <person name="Wang Q."/>
            <person name="Hallsworth Pepin K."/>
            <person name="Zhang X."/>
            <person name="Ozersky P."/>
            <person name="Wilson R.K."/>
            <person name="Sternberg P.W."/>
            <person name="Gasser R.B."/>
            <person name="Mitreva M."/>
        </authorList>
    </citation>
    <scope>NUCLEOTIDE SEQUENCE [LARGE SCALE GENOMIC DNA]</scope>
    <source>
        <strain evidence="7">HannoverDv2000</strain>
    </source>
</reference>
<evidence type="ECO:0000256" key="4">
    <source>
        <dbReference type="ARBA" id="ARBA00023136"/>
    </source>
</evidence>
<evidence type="ECO:0000313" key="6">
    <source>
        <dbReference type="EMBL" id="KJH52015.1"/>
    </source>
</evidence>
<proteinExistence type="predicted"/>
<evidence type="ECO:0000256" key="1">
    <source>
        <dbReference type="ARBA" id="ARBA00004141"/>
    </source>
</evidence>
<accession>A0A0D8Y5K3</accession>
<dbReference type="STRING" id="29172.A0A0D8Y5K3"/>
<keyword evidence="4 5" id="KW-0472">Membrane</keyword>
<dbReference type="GO" id="GO:0016020">
    <property type="term" value="C:membrane"/>
    <property type="evidence" value="ECO:0007669"/>
    <property type="project" value="UniProtKB-SubCell"/>
</dbReference>
<evidence type="ECO:0000256" key="5">
    <source>
        <dbReference type="SAM" id="Phobius"/>
    </source>
</evidence>
<evidence type="ECO:0000313" key="7">
    <source>
        <dbReference type="Proteomes" id="UP000053766"/>
    </source>
</evidence>
<comment type="subcellular location">
    <subcellularLocation>
        <location evidence="1">Membrane</location>
        <topology evidence="1">Multi-pass membrane protein</topology>
    </subcellularLocation>
</comment>
<keyword evidence="2 5" id="KW-0812">Transmembrane</keyword>
<organism evidence="6 7">
    <name type="scientific">Dictyocaulus viviparus</name>
    <name type="common">Bovine lungworm</name>
    <dbReference type="NCBI Taxonomy" id="29172"/>
    <lineage>
        <taxon>Eukaryota</taxon>
        <taxon>Metazoa</taxon>
        <taxon>Ecdysozoa</taxon>
        <taxon>Nematoda</taxon>
        <taxon>Chromadorea</taxon>
        <taxon>Rhabditida</taxon>
        <taxon>Rhabditina</taxon>
        <taxon>Rhabditomorpha</taxon>
        <taxon>Strongyloidea</taxon>
        <taxon>Metastrongylidae</taxon>
        <taxon>Dictyocaulus</taxon>
    </lineage>
</organism>
<dbReference type="OrthoDB" id="5809673at2759"/>
<feature type="transmembrane region" description="Helical" evidence="5">
    <location>
        <begin position="54"/>
        <end position="76"/>
    </location>
</feature>
<name>A0A0D8Y5K3_DICVI</name>
<feature type="transmembrane region" description="Helical" evidence="5">
    <location>
        <begin position="20"/>
        <end position="42"/>
    </location>
</feature>
<protein>
    <submittedName>
        <fullName evidence="6">Uncharacterized protein</fullName>
    </submittedName>
</protein>
<dbReference type="AlphaFoldDB" id="A0A0D8Y5K3"/>
<dbReference type="InterPro" id="IPR019408">
    <property type="entry name" value="7TM_GPCR_serpentine_rcpt_Srab"/>
</dbReference>
<evidence type="ECO:0000256" key="3">
    <source>
        <dbReference type="ARBA" id="ARBA00022989"/>
    </source>
</evidence>
<reference evidence="6 7" key="1">
    <citation type="submission" date="2013-11" db="EMBL/GenBank/DDBJ databases">
        <title>Draft genome of the bovine lungworm Dictyocaulus viviparus.</title>
        <authorList>
            <person name="Mitreva M."/>
        </authorList>
    </citation>
    <scope>NUCLEOTIDE SEQUENCE [LARGE SCALE GENOMIC DNA]</scope>
    <source>
        <strain evidence="6 7">HannoverDv2000</strain>
    </source>
</reference>
<gene>
    <name evidence="6" type="ORF">DICVIV_01826</name>
</gene>
<evidence type="ECO:0000256" key="2">
    <source>
        <dbReference type="ARBA" id="ARBA00022692"/>
    </source>
</evidence>
<dbReference type="Pfam" id="PF10292">
    <property type="entry name" value="7TM_GPCR_Srab"/>
    <property type="match status" value="1"/>
</dbReference>
<dbReference type="EMBL" id="KN716172">
    <property type="protein sequence ID" value="KJH52015.1"/>
    <property type="molecule type" value="Genomic_DNA"/>
</dbReference>
<keyword evidence="7" id="KW-1185">Reference proteome</keyword>
<dbReference type="Proteomes" id="UP000053766">
    <property type="component" value="Unassembled WGS sequence"/>
</dbReference>
<sequence>MEDEKPSCEESEQVFSSQFLLGVIIFNILCAAVAIPLILLVVKATFSHKLVHHNIKWILIFHLGCLVAHDIFSSFMKLPLRRKIQRTTYPDIKISIPRQYSNPHNQGNTGGKQRQCAQMKRLLNMG</sequence>